<evidence type="ECO:0000256" key="1">
    <source>
        <dbReference type="SAM" id="Phobius"/>
    </source>
</evidence>
<dbReference type="AlphaFoldDB" id="A0A1A9Z0B9"/>
<dbReference type="EnsemblMetazoa" id="GPAI000134-RA">
    <property type="protein sequence ID" value="GPAI000134-PA"/>
    <property type="gene ID" value="GPAI000134"/>
</dbReference>
<organism evidence="2 3">
    <name type="scientific">Glossina pallidipes</name>
    <name type="common">Tsetse fly</name>
    <dbReference type="NCBI Taxonomy" id="7398"/>
    <lineage>
        <taxon>Eukaryota</taxon>
        <taxon>Metazoa</taxon>
        <taxon>Ecdysozoa</taxon>
        <taxon>Arthropoda</taxon>
        <taxon>Hexapoda</taxon>
        <taxon>Insecta</taxon>
        <taxon>Pterygota</taxon>
        <taxon>Neoptera</taxon>
        <taxon>Endopterygota</taxon>
        <taxon>Diptera</taxon>
        <taxon>Brachycera</taxon>
        <taxon>Muscomorpha</taxon>
        <taxon>Hippoboscoidea</taxon>
        <taxon>Glossinidae</taxon>
        <taxon>Glossina</taxon>
    </lineage>
</organism>
<keyword evidence="1" id="KW-0472">Membrane</keyword>
<dbReference type="Proteomes" id="UP000092445">
    <property type="component" value="Unassembled WGS sequence"/>
</dbReference>
<sequence length="229" mass="26109">MVLNRSYAGFAVVSADAVDILKRICHFECCSSMYGYGVRILCKVDDCYLLNATTSYNAIIINRCRHLSSHNWLNNVLEKESASQHNLKAGLFASFRYISFPNASVFKLFISSHLLYAGDLRKFINKFYISTSSFLDFTDKWILTLGLLSALQPEARIDWLQCQEFAMFVPFEGFLDGTTRLWGLLIMIITSVLAFITGRSYHHKIVFDIASRKMLLCDDASDDDDDDDQ</sequence>
<feature type="transmembrane region" description="Helical" evidence="1">
    <location>
        <begin position="181"/>
        <end position="198"/>
    </location>
</feature>
<reference evidence="3" key="1">
    <citation type="submission" date="2014-03" db="EMBL/GenBank/DDBJ databases">
        <authorList>
            <person name="Aksoy S."/>
            <person name="Warren W."/>
            <person name="Wilson R.K."/>
        </authorList>
    </citation>
    <scope>NUCLEOTIDE SEQUENCE [LARGE SCALE GENOMIC DNA]</scope>
    <source>
        <strain evidence="3">IAEA</strain>
    </source>
</reference>
<keyword evidence="1" id="KW-1133">Transmembrane helix</keyword>
<evidence type="ECO:0000313" key="2">
    <source>
        <dbReference type="EnsemblMetazoa" id="GPAI000134-PA"/>
    </source>
</evidence>
<proteinExistence type="predicted"/>
<accession>A0A1A9Z0B9</accession>
<reference evidence="2" key="2">
    <citation type="submission" date="2020-05" db="UniProtKB">
        <authorList>
            <consortium name="EnsemblMetazoa"/>
        </authorList>
    </citation>
    <scope>IDENTIFICATION</scope>
    <source>
        <strain evidence="2">IAEA</strain>
    </source>
</reference>
<evidence type="ECO:0000313" key="3">
    <source>
        <dbReference type="Proteomes" id="UP000092445"/>
    </source>
</evidence>
<protein>
    <submittedName>
        <fullName evidence="2">Uncharacterized protein</fullName>
    </submittedName>
</protein>
<keyword evidence="1" id="KW-0812">Transmembrane</keyword>
<name>A0A1A9Z0B9_GLOPL</name>
<dbReference type="VEuPathDB" id="VectorBase:GPAI000134"/>
<keyword evidence="3" id="KW-1185">Reference proteome</keyword>